<name>A0ABT2E785_9ENTR</name>
<sequence length="121" mass="13355">MMHTLATLRIYIPSGTRVKASGFVKKLTAPPLSHYLLRQARAEGIPQAIINNVSAGYLAGMKISYSHQEIKAGAHPECLELIGHVAELKKFIANYEEHLEGLRCIISMSEEHTIASEEILS</sequence>
<dbReference type="SUPFAM" id="SSF54913">
    <property type="entry name" value="GlnB-like"/>
    <property type="match status" value="1"/>
</dbReference>
<comment type="caution">
    <text evidence="1">The sequence shown here is derived from an EMBL/GenBank/DDBJ whole genome shotgun (WGS) entry which is preliminary data.</text>
</comment>
<dbReference type="Proteomes" id="UP001205357">
    <property type="component" value="Unassembled WGS sequence"/>
</dbReference>
<gene>
    <name evidence="1" type="ORF">MUU47_22060</name>
</gene>
<proteinExistence type="predicted"/>
<evidence type="ECO:0000313" key="2">
    <source>
        <dbReference type="Proteomes" id="UP001205357"/>
    </source>
</evidence>
<organism evidence="1 2">
    <name type="scientific">Scandinavium hiltneri</name>
    <dbReference type="NCBI Taxonomy" id="2926519"/>
    <lineage>
        <taxon>Bacteria</taxon>
        <taxon>Pseudomonadati</taxon>
        <taxon>Pseudomonadota</taxon>
        <taxon>Gammaproteobacteria</taxon>
        <taxon>Enterobacterales</taxon>
        <taxon>Enterobacteriaceae</taxon>
        <taxon>Scandinavium</taxon>
    </lineage>
</organism>
<protein>
    <submittedName>
        <fullName evidence="1">Uncharacterized protein</fullName>
    </submittedName>
</protein>
<dbReference type="EMBL" id="JALIGE010000076">
    <property type="protein sequence ID" value="MCS2163761.1"/>
    <property type="molecule type" value="Genomic_DNA"/>
</dbReference>
<dbReference type="RefSeq" id="WP_159761773.1">
    <property type="nucleotide sequence ID" value="NZ_JALIGE010000076.1"/>
</dbReference>
<reference evidence="1 2" key="1">
    <citation type="submission" date="2022-04" db="EMBL/GenBank/DDBJ databases">
        <title>Proposal of a three novel species of Scandinavium, Scandinavium hiltneri, Scandinavium manionii, Scandinavium tedordense.</title>
        <authorList>
            <person name="Maddock D.W."/>
            <person name="Brady C.L."/>
            <person name="Denman S."/>
            <person name="Arnold D."/>
        </authorList>
    </citation>
    <scope>NUCLEOTIDE SEQUENCE [LARGE SCALE GENOMIC DNA]</scope>
    <source>
        <strain evidence="1 2">H11S7</strain>
    </source>
</reference>
<dbReference type="InterPro" id="IPR011322">
    <property type="entry name" value="N-reg_PII-like_a/b"/>
</dbReference>
<evidence type="ECO:0000313" key="1">
    <source>
        <dbReference type="EMBL" id="MCS2163761.1"/>
    </source>
</evidence>
<accession>A0ABT2E785</accession>
<dbReference type="InterPro" id="IPR015867">
    <property type="entry name" value="N-reg_PII/ATP_PRibTrfase_C"/>
</dbReference>
<dbReference type="Gene3D" id="3.30.70.120">
    <property type="match status" value="1"/>
</dbReference>
<keyword evidence="2" id="KW-1185">Reference proteome</keyword>